<protein>
    <submittedName>
        <fullName evidence="2">DUF3467 domain-containing protein</fullName>
    </submittedName>
</protein>
<comment type="caution">
    <text evidence="2">The sequence shown here is derived from an EMBL/GenBank/DDBJ whole genome shotgun (WGS) entry which is preliminary data.</text>
</comment>
<organism evidence="2 3">
    <name type="scientific">Burkholderia cepacia</name>
    <name type="common">Pseudomonas cepacia</name>
    <dbReference type="NCBI Taxonomy" id="292"/>
    <lineage>
        <taxon>Bacteria</taxon>
        <taxon>Pseudomonadati</taxon>
        <taxon>Pseudomonadota</taxon>
        <taxon>Betaproteobacteria</taxon>
        <taxon>Burkholderiales</taxon>
        <taxon>Burkholderiaceae</taxon>
        <taxon>Burkholderia</taxon>
        <taxon>Burkholderia cepacia complex</taxon>
    </lineage>
</organism>
<dbReference type="AlphaFoldDB" id="A0A2S8IQT3"/>
<gene>
    <name evidence="2" type="ORF">C5615_17915</name>
</gene>
<dbReference type="Proteomes" id="UP000238206">
    <property type="component" value="Unassembled WGS sequence"/>
</dbReference>
<dbReference type="EMBL" id="PUIQ01000021">
    <property type="protein sequence ID" value="PQP17085.1"/>
    <property type="molecule type" value="Genomic_DNA"/>
</dbReference>
<feature type="region of interest" description="Disordered" evidence="1">
    <location>
        <begin position="113"/>
        <end position="135"/>
    </location>
</feature>
<dbReference type="Pfam" id="PF11950">
    <property type="entry name" value="DUF3467"/>
    <property type="match status" value="1"/>
</dbReference>
<evidence type="ECO:0000313" key="3">
    <source>
        <dbReference type="Proteomes" id="UP000238206"/>
    </source>
</evidence>
<accession>A0A2S8IQT3</accession>
<dbReference type="RefSeq" id="WP_034185053.1">
    <property type="nucleotide sequence ID" value="NZ_PUIQ01000021.1"/>
</dbReference>
<evidence type="ECO:0000256" key="1">
    <source>
        <dbReference type="SAM" id="MobiDB-lite"/>
    </source>
</evidence>
<dbReference type="InterPro" id="IPR021857">
    <property type="entry name" value="DUF3467"/>
</dbReference>
<proteinExistence type="predicted"/>
<evidence type="ECO:0000313" key="2">
    <source>
        <dbReference type="EMBL" id="PQP17085.1"/>
    </source>
</evidence>
<name>A0A2S8IQT3_BURCE</name>
<reference evidence="2 3" key="1">
    <citation type="submission" date="2018-02" db="EMBL/GenBank/DDBJ databases">
        <title>Draft genome sequencing of Burkholderia cepacia Y14-15.</title>
        <authorList>
            <person name="Zheng B.-X."/>
        </authorList>
    </citation>
    <scope>NUCLEOTIDE SEQUENCE [LARGE SCALE GENOMIC DNA]</scope>
    <source>
        <strain evidence="2 3">Y14-15</strain>
    </source>
</reference>
<sequence length="135" mass="14803">MHVIEPLQDAPPDPAQPAGQPRPLLASYANYFEVGHNAFEFLIDAGQVEPQSGNVQLMSRIAVSPVHAKLLAQLLARSIAQFEATHHDIPDIADIAEPEPDLAILPPQEFEQRAIDARSKPMLGGRRDEPDQNQS</sequence>
<feature type="region of interest" description="Disordered" evidence="1">
    <location>
        <begin position="1"/>
        <end position="21"/>
    </location>
</feature>